<protein>
    <submittedName>
        <fullName evidence="3">DUF2892 domain-containing protein</fullName>
    </submittedName>
</protein>
<evidence type="ECO:0000259" key="2">
    <source>
        <dbReference type="Pfam" id="PF11127"/>
    </source>
</evidence>
<dbReference type="Gene3D" id="6.10.140.1340">
    <property type="match status" value="1"/>
</dbReference>
<feature type="domain" description="Inner membrane protein YgaP-like transmembrane" evidence="2">
    <location>
        <begin position="2"/>
        <end position="56"/>
    </location>
</feature>
<proteinExistence type="predicted"/>
<dbReference type="AlphaFoldDB" id="A0A4V1RMW8"/>
<keyword evidence="1" id="KW-0812">Transmembrane</keyword>
<dbReference type="InterPro" id="IPR021309">
    <property type="entry name" value="YgaP-like_TM"/>
</dbReference>
<dbReference type="RefSeq" id="WP_129428946.1">
    <property type="nucleotide sequence ID" value="NZ_SDWV01000034.1"/>
</dbReference>
<feature type="transmembrane region" description="Helical" evidence="1">
    <location>
        <begin position="7"/>
        <end position="30"/>
    </location>
</feature>
<dbReference type="Pfam" id="PF11127">
    <property type="entry name" value="YgaP-like_TM"/>
    <property type="match status" value="1"/>
</dbReference>
<evidence type="ECO:0000313" key="4">
    <source>
        <dbReference type="Proteomes" id="UP000291101"/>
    </source>
</evidence>
<dbReference type="EMBL" id="SDWV01000034">
    <property type="protein sequence ID" value="RYC03807.1"/>
    <property type="molecule type" value="Genomic_DNA"/>
</dbReference>
<sequence length="75" mass="7982">MNLDRAVLAFAGTVILLSVLLTVAVSTWWLLLTAFVGLNLIQSSLTGFCPAAIVLRRLGVPNGCAFNSQHQVAAR</sequence>
<dbReference type="OrthoDB" id="9799383at2"/>
<evidence type="ECO:0000256" key="1">
    <source>
        <dbReference type="SAM" id="Phobius"/>
    </source>
</evidence>
<keyword evidence="1" id="KW-0472">Membrane</keyword>
<comment type="caution">
    <text evidence="3">The sequence shown here is derived from an EMBL/GenBank/DDBJ whole genome shotgun (WGS) entry which is preliminary data.</text>
</comment>
<dbReference type="Proteomes" id="UP000291101">
    <property type="component" value="Unassembled WGS sequence"/>
</dbReference>
<keyword evidence="1" id="KW-1133">Transmembrane helix</keyword>
<reference evidence="3 4" key="1">
    <citation type="submission" date="2019-01" db="EMBL/GenBank/DDBJ databases">
        <title>Novel species of Nocardioides.</title>
        <authorList>
            <person name="Liu Q."/>
            <person name="X Y.-H."/>
        </authorList>
    </citation>
    <scope>NUCLEOTIDE SEQUENCE [LARGE SCALE GENOMIC DNA]</scope>
    <source>
        <strain evidence="3 4">HLT2-9</strain>
    </source>
</reference>
<name>A0A4V1RMW8_9ACTN</name>
<keyword evidence="4" id="KW-1185">Reference proteome</keyword>
<gene>
    <name evidence="3" type="ORF">EUA94_21400</name>
</gene>
<evidence type="ECO:0000313" key="3">
    <source>
        <dbReference type="EMBL" id="RYC03807.1"/>
    </source>
</evidence>
<accession>A0A4V1RMW8</accession>
<feature type="transmembrane region" description="Helical" evidence="1">
    <location>
        <begin position="36"/>
        <end position="55"/>
    </location>
</feature>
<organism evidence="3 4">
    <name type="scientific">Nocardioides zhouii</name>
    <dbReference type="NCBI Taxonomy" id="1168729"/>
    <lineage>
        <taxon>Bacteria</taxon>
        <taxon>Bacillati</taxon>
        <taxon>Actinomycetota</taxon>
        <taxon>Actinomycetes</taxon>
        <taxon>Propionibacteriales</taxon>
        <taxon>Nocardioidaceae</taxon>
        <taxon>Nocardioides</taxon>
    </lineage>
</organism>